<dbReference type="Proteomes" id="UP000294933">
    <property type="component" value="Unassembled WGS sequence"/>
</dbReference>
<evidence type="ECO:0000313" key="2">
    <source>
        <dbReference type="Proteomes" id="UP000294933"/>
    </source>
</evidence>
<reference evidence="1 2" key="1">
    <citation type="submission" date="2018-06" db="EMBL/GenBank/DDBJ databases">
        <title>A transcriptomic atlas of mushroom development highlights an independent origin of complex multicellularity.</title>
        <authorList>
            <consortium name="DOE Joint Genome Institute"/>
            <person name="Krizsan K."/>
            <person name="Almasi E."/>
            <person name="Merenyi Z."/>
            <person name="Sahu N."/>
            <person name="Viragh M."/>
            <person name="Koszo T."/>
            <person name="Mondo S."/>
            <person name="Kiss B."/>
            <person name="Balint B."/>
            <person name="Kues U."/>
            <person name="Barry K."/>
            <person name="Hegedus J.C."/>
            <person name="Henrissat B."/>
            <person name="Johnson J."/>
            <person name="Lipzen A."/>
            <person name="Ohm R."/>
            <person name="Nagy I."/>
            <person name="Pangilinan J."/>
            <person name="Yan J."/>
            <person name="Xiong Y."/>
            <person name="Grigoriev I.V."/>
            <person name="Hibbett D.S."/>
            <person name="Nagy L.G."/>
        </authorList>
    </citation>
    <scope>NUCLEOTIDE SEQUENCE [LARGE SCALE GENOMIC DNA]</scope>
    <source>
        <strain evidence="1 2">SZMC22713</strain>
    </source>
</reference>
<dbReference type="EMBL" id="ML170228">
    <property type="protein sequence ID" value="TDL17103.1"/>
    <property type="molecule type" value="Genomic_DNA"/>
</dbReference>
<dbReference type="VEuPathDB" id="FungiDB:BD410DRAFT_794678"/>
<gene>
    <name evidence="1" type="ORF">BD410DRAFT_794678</name>
</gene>
<accession>A0A4Y7PNS9</accession>
<evidence type="ECO:0000313" key="1">
    <source>
        <dbReference type="EMBL" id="TDL17103.1"/>
    </source>
</evidence>
<dbReference type="AlphaFoldDB" id="A0A4Y7PNS9"/>
<organism evidence="1 2">
    <name type="scientific">Rickenella mellea</name>
    <dbReference type="NCBI Taxonomy" id="50990"/>
    <lineage>
        <taxon>Eukaryota</taxon>
        <taxon>Fungi</taxon>
        <taxon>Dikarya</taxon>
        <taxon>Basidiomycota</taxon>
        <taxon>Agaricomycotina</taxon>
        <taxon>Agaricomycetes</taxon>
        <taxon>Hymenochaetales</taxon>
        <taxon>Rickenellaceae</taxon>
        <taxon>Rickenella</taxon>
    </lineage>
</organism>
<keyword evidence="2" id="KW-1185">Reference proteome</keyword>
<protein>
    <submittedName>
        <fullName evidence="1">Uncharacterized protein</fullName>
    </submittedName>
</protein>
<name>A0A4Y7PNS9_9AGAM</name>
<sequence>MSRTKLMKMKLESYYNTAGRSSVTGGVRQHIERVLATMPPEAHERELRRHHILESQYLRDLIRTLSSDDQVNSLSIMRGNWLKDLTELLCFDLHTSSTKSGSLGYDVWTALTLQNMMLFSSAQNENSSSSSVANTV</sequence>
<proteinExistence type="predicted"/>